<dbReference type="HOGENOM" id="CLU_1041169_0_0_10"/>
<keyword evidence="2" id="KW-1185">Reference proteome</keyword>
<name>F4KQD8_HALH1</name>
<dbReference type="OrthoDB" id="1493159at2"/>
<dbReference type="EMBL" id="CP002691">
    <property type="protein sequence ID" value="AEE48964.1"/>
    <property type="molecule type" value="Genomic_DNA"/>
</dbReference>
<reference key="2">
    <citation type="submission" date="2011-04" db="EMBL/GenBank/DDBJ databases">
        <title>Complete sequence of chromosome of Haliscomenobacter hydrossis DSM 1100.</title>
        <authorList>
            <consortium name="US DOE Joint Genome Institute (JGI-PGF)"/>
            <person name="Lucas S."/>
            <person name="Han J."/>
            <person name="Lapidus A."/>
            <person name="Bruce D."/>
            <person name="Goodwin L."/>
            <person name="Pitluck S."/>
            <person name="Peters L."/>
            <person name="Kyrpides N."/>
            <person name="Mavromatis K."/>
            <person name="Ivanova N."/>
            <person name="Ovchinnikova G."/>
            <person name="Pagani I."/>
            <person name="Daligault H."/>
            <person name="Detter J.C."/>
            <person name="Han C."/>
            <person name="Land M."/>
            <person name="Hauser L."/>
            <person name="Markowitz V."/>
            <person name="Cheng J.-F."/>
            <person name="Hugenholtz P."/>
            <person name="Woyke T."/>
            <person name="Wu D."/>
            <person name="Verbarg S."/>
            <person name="Frueling A."/>
            <person name="Brambilla E."/>
            <person name="Klenk H.-P."/>
            <person name="Eisen J.A."/>
        </authorList>
    </citation>
    <scope>NUCLEOTIDE SEQUENCE</scope>
    <source>
        <strain>DSM 1100</strain>
    </source>
</reference>
<sequence length="267" mass="29953">MTSKLNILLFCAAMLLGWSCDQSELEVSKDAIVNVDTKLEGTWLLVNGPLDVGLVLDGDKSRGPAWITLLKDGKMRGHSSRNILGGKYTTKDNKKIALEVNMLTRVADNPFSTWFMEGVRTASDYRIEGSNLTFLNESSSRQELIFAKLEDQCRPVLKDNALYNTDSKEADVVINQAYQIENCLVLDVTYSGGCVEQEPELVWNGNLSKSLPPLANLKLHYTKSDDCEAFLSRTYYFDLLPFFKEAGYDEIRVNLLGLKGEIMVTKQ</sequence>
<evidence type="ECO:0008006" key="3">
    <source>
        <dbReference type="Google" id="ProtNLM"/>
    </source>
</evidence>
<dbReference type="eggNOG" id="COG3187">
    <property type="taxonomic scope" value="Bacteria"/>
</dbReference>
<gene>
    <name evidence="1" type="ordered locus">Halhy_1065</name>
</gene>
<proteinExistence type="predicted"/>
<dbReference type="RefSeq" id="WP_013763519.1">
    <property type="nucleotide sequence ID" value="NC_015510.1"/>
</dbReference>
<dbReference type="STRING" id="760192.Halhy_1065"/>
<protein>
    <recommendedName>
        <fullName evidence="3">DUF306 domain-containing protein</fullName>
    </recommendedName>
</protein>
<reference evidence="1 2" key="1">
    <citation type="journal article" date="2011" name="Stand. Genomic Sci.">
        <title>Complete genome sequence of Haliscomenobacter hydrossis type strain (O).</title>
        <authorList>
            <consortium name="US DOE Joint Genome Institute (JGI-PGF)"/>
            <person name="Daligault H."/>
            <person name="Lapidus A."/>
            <person name="Zeytun A."/>
            <person name="Nolan M."/>
            <person name="Lucas S."/>
            <person name="Del Rio T.G."/>
            <person name="Tice H."/>
            <person name="Cheng J.F."/>
            <person name="Tapia R."/>
            <person name="Han C."/>
            <person name="Goodwin L."/>
            <person name="Pitluck S."/>
            <person name="Liolios K."/>
            <person name="Pagani I."/>
            <person name="Ivanova N."/>
            <person name="Huntemann M."/>
            <person name="Mavromatis K."/>
            <person name="Mikhailova N."/>
            <person name="Pati A."/>
            <person name="Chen A."/>
            <person name="Palaniappan K."/>
            <person name="Land M."/>
            <person name="Hauser L."/>
            <person name="Brambilla E.M."/>
            <person name="Rohde M."/>
            <person name="Verbarg S."/>
            <person name="Goker M."/>
            <person name="Bristow J."/>
            <person name="Eisen J.A."/>
            <person name="Markowitz V."/>
            <person name="Hugenholtz P."/>
            <person name="Kyrpides N.C."/>
            <person name="Klenk H.P."/>
            <person name="Woyke T."/>
        </authorList>
    </citation>
    <scope>NUCLEOTIDE SEQUENCE [LARGE SCALE GENOMIC DNA]</scope>
    <source>
        <strain evidence="2">ATCC 27775 / DSM 1100 / LMG 10767 / O</strain>
    </source>
</reference>
<accession>F4KQD8</accession>
<evidence type="ECO:0000313" key="2">
    <source>
        <dbReference type="Proteomes" id="UP000008461"/>
    </source>
</evidence>
<dbReference type="AlphaFoldDB" id="F4KQD8"/>
<evidence type="ECO:0000313" key="1">
    <source>
        <dbReference type="EMBL" id="AEE48964.1"/>
    </source>
</evidence>
<organism evidence="1 2">
    <name type="scientific">Haliscomenobacter hydrossis (strain ATCC 27775 / DSM 1100 / LMG 10767 / O)</name>
    <dbReference type="NCBI Taxonomy" id="760192"/>
    <lineage>
        <taxon>Bacteria</taxon>
        <taxon>Pseudomonadati</taxon>
        <taxon>Bacteroidota</taxon>
        <taxon>Saprospiria</taxon>
        <taxon>Saprospirales</taxon>
        <taxon>Haliscomenobacteraceae</taxon>
        <taxon>Haliscomenobacter</taxon>
    </lineage>
</organism>
<dbReference type="KEGG" id="hhy:Halhy_1065"/>
<dbReference type="Proteomes" id="UP000008461">
    <property type="component" value="Chromosome"/>
</dbReference>